<dbReference type="RefSeq" id="WP_275819013.1">
    <property type="nucleotide sequence ID" value="NZ_JARHUD010000001.1"/>
</dbReference>
<reference evidence="5 6" key="1">
    <citation type="submission" date="2023-03" db="EMBL/GenBank/DDBJ databases">
        <title>Fodinicurvata sp. CAU 1616 isolated from sea sendiment.</title>
        <authorList>
            <person name="Kim W."/>
        </authorList>
    </citation>
    <scope>NUCLEOTIDE SEQUENCE [LARGE SCALE GENOMIC DNA]</scope>
    <source>
        <strain evidence="5 6">CAU 1616</strain>
    </source>
</reference>
<evidence type="ECO:0000256" key="1">
    <source>
        <dbReference type="ARBA" id="ARBA00023015"/>
    </source>
</evidence>
<sequence length="264" mass="29311">MRPDAPGADEPAWVGERLELPPRRPTRRADAIAQQIRDLIAAHGLRPGDRIPQEWLSEAHLQAAKGTVREALKALKTQGLIKTRTGPGGGVFVSALSAGQAMDLLSNLFLFSRPSLSEIYALRKLLEPELVAGLAGRLDEADYAHLQETIRLYDHAPADAEEEFQQRLSELDFHSVLAGFSDNRLLTFACVFLHRLLREMAVCRAIYATPNPQLRETALNYQVRLMRLLKVGDAEGARSLMAEHMAEAERYMLARAAIRQPEGG</sequence>
<dbReference type="Pfam" id="PF00392">
    <property type="entry name" value="GntR"/>
    <property type="match status" value="1"/>
</dbReference>
<protein>
    <submittedName>
        <fullName evidence="5">FCD domain-containing protein</fullName>
    </submittedName>
</protein>
<dbReference type="InterPro" id="IPR036388">
    <property type="entry name" value="WH-like_DNA-bd_sf"/>
</dbReference>
<dbReference type="PANTHER" id="PTHR43537:SF5">
    <property type="entry name" value="UXU OPERON TRANSCRIPTIONAL REGULATOR"/>
    <property type="match status" value="1"/>
</dbReference>
<evidence type="ECO:0000256" key="2">
    <source>
        <dbReference type="ARBA" id="ARBA00023125"/>
    </source>
</evidence>
<dbReference type="InterPro" id="IPR008920">
    <property type="entry name" value="TF_FadR/GntR_C"/>
</dbReference>
<gene>
    <name evidence="5" type="ORF">P2G67_00620</name>
</gene>
<comment type="caution">
    <text evidence="5">The sequence shown here is derived from an EMBL/GenBank/DDBJ whole genome shotgun (WGS) entry which is preliminary data.</text>
</comment>
<keyword evidence="1" id="KW-0805">Transcription regulation</keyword>
<keyword evidence="6" id="KW-1185">Reference proteome</keyword>
<dbReference type="InterPro" id="IPR011711">
    <property type="entry name" value="GntR_C"/>
</dbReference>
<dbReference type="InterPro" id="IPR036390">
    <property type="entry name" value="WH_DNA-bd_sf"/>
</dbReference>
<dbReference type="PROSITE" id="PS50949">
    <property type="entry name" value="HTH_GNTR"/>
    <property type="match status" value="1"/>
</dbReference>
<name>A0ABT5YI20_9PROT</name>
<proteinExistence type="predicted"/>
<keyword evidence="3" id="KW-0804">Transcription</keyword>
<dbReference type="Proteomes" id="UP001215503">
    <property type="component" value="Unassembled WGS sequence"/>
</dbReference>
<accession>A0ABT5YI20</accession>
<evidence type="ECO:0000259" key="4">
    <source>
        <dbReference type="PROSITE" id="PS50949"/>
    </source>
</evidence>
<keyword evidence="2" id="KW-0238">DNA-binding</keyword>
<dbReference type="Gene3D" id="1.10.10.10">
    <property type="entry name" value="Winged helix-like DNA-binding domain superfamily/Winged helix DNA-binding domain"/>
    <property type="match status" value="1"/>
</dbReference>
<dbReference type="SMART" id="SM00895">
    <property type="entry name" value="FCD"/>
    <property type="match status" value="1"/>
</dbReference>
<dbReference type="SUPFAM" id="SSF48008">
    <property type="entry name" value="GntR ligand-binding domain-like"/>
    <property type="match status" value="1"/>
</dbReference>
<evidence type="ECO:0000313" key="5">
    <source>
        <dbReference type="EMBL" id="MDF2094473.1"/>
    </source>
</evidence>
<dbReference type="SUPFAM" id="SSF46785">
    <property type="entry name" value="Winged helix' DNA-binding domain"/>
    <property type="match status" value="1"/>
</dbReference>
<evidence type="ECO:0000256" key="3">
    <source>
        <dbReference type="ARBA" id="ARBA00023163"/>
    </source>
</evidence>
<feature type="domain" description="HTH gntR-type" evidence="4">
    <location>
        <begin position="26"/>
        <end position="96"/>
    </location>
</feature>
<evidence type="ECO:0000313" key="6">
    <source>
        <dbReference type="Proteomes" id="UP001215503"/>
    </source>
</evidence>
<dbReference type="InterPro" id="IPR000524">
    <property type="entry name" value="Tscrpt_reg_HTH_GntR"/>
</dbReference>
<dbReference type="EMBL" id="JARHUD010000001">
    <property type="protein sequence ID" value="MDF2094473.1"/>
    <property type="molecule type" value="Genomic_DNA"/>
</dbReference>
<organism evidence="5 6">
    <name type="scientific">Aquibaculum arenosum</name>
    <dbReference type="NCBI Taxonomy" id="3032591"/>
    <lineage>
        <taxon>Bacteria</taxon>
        <taxon>Pseudomonadati</taxon>
        <taxon>Pseudomonadota</taxon>
        <taxon>Alphaproteobacteria</taxon>
        <taxon>Rhodospirillales</taxon>
        <taxon>Rhodovibrionaceae</taxon>
        <taxon>Aquibaculum</taxon>
    </lineage>
</organism>
<dbReference type="CDD" id="cd07377">
    <property type="entry name" value="WHTH_GntR"/>
    <property type="match status" value="1"/>
</dbReference>
<dbReference type="SMART" id="SM00345">
    <property type="entry name" value="HTH_GNTR"/>
    <property type="match status" value="1"/>
</dbReference>
<dbReference type="Gene3D" id="1.20.120.530">
    <property type="entry name" value="GntR ligand-binding domain-like"/>
    <property type="match status" value="1"/>
</dbReference>
<dbReference type="Pfam" id="PF07729">
    <property type="entry name" value="FCD"/>
    <property type="match status" value="1"/>
</dbReference>
<dbReference type="PANTHER" id="PTHR43537">
    <property type="entry name" value="TRANSCRIPTIONAL REGULATOR, GNTR FAMILY"/>
    <property type="match status" value="1"/>
</dbReference>